<dbReference type="SUPFAM" id="SSF57667">
    <property type="entry name" value="beta-beta-alpha zinc fingers"/>
    <property type="match status" value="1"/>
</dbReference>
<sequence length="235" mass="26698">MVMERNSVLCCSQEKSNSYGNKLKLFGVELEPDHDKMSPADRDESVNSSASSTVTEKSGSDPRQQLLDDKKFECQYCFKVFANSQALGGHQNAHKKERLRKKRLQLQARKASMINCYIQPFYNTSQLHNYNNNNTSFNCYGSNNPTWFYDPYCNNNPRESSEAQISFGSDRLYAGVIDHVSFGEDTSTFSLTHANRSINDKTREPNKPYMSSSKKSCARKNNLDLKLGLSLHSTI</sequence>
<organism evidence="4 5">
    <name type="scientific">Striga asiatica</name>
    <name type="common">Asiatic witchweed</name>
    <name type="synonym">Buchnera asiatica</name>
    <dbReference type="NCBI Taxonomy" id="4170"/>
    <lineage>
        <taxon>Eukaryota</taxon>
        <taxon>Viridiplantae</taxon>
        <taxon>Streptophyta</taxon>
        <taxon>Embryophyta</taxon>
        <taxon>Tracheophyta</taxon>
        <taxon>Spermatophyta</taxon>
        <taxon>Magnoliopsida</taxon>
        <taxon>eudicotyledons</taxon>
        <taxon>Gunneridae</taxon>
        <taxon>Pentapetalae</taxon>
        <taxon>asterids</taxon>
        <taxon>lamiids</taxon>
        <taxon>Lamiales</taxon>
        <taxon>Orobanchaceae</taxon>
        <taxon>Buchnereae</taxon>
        <taxon>Striga</taxon>
    </lineage>
</organism>
<keyword evidence="1" id="KW-0479">Metal-binding</keyword>
<evidence type="ECO:0000256" key="2">
    <source>
        <dbReference type="SAM" id="MobiDB-lite"/>
    </source>
</evidence>
<dbReference type="PROSITE" id="PS00028">
    <property type="entry name" value="ZINC_FINGER_C2H2_1"/>
    <property type="match status" value="1"/>
</dbReference>
<dbReference type="AlphaFoldDB" id="A0A5A7PJ00"/>
<dbReference type="Proteomes" id="UP000325081">
    <property type="component" value="Unassembled WGS sequence"/>
</dbReference>
<dbReference type="PANTHER" id="PTHR46353">
    <property type="entry name" value="ZINC FINGER PROTEIN 5"/>
    <property type="match status" value="1"/>
</dbReference>
<dbReference type="GO" id="GO:0003700">
    <property type="term" value="F:DNA-binding transcription factor activity"/>
    <property type="evidence" value="ECO:0007669"/>
    <property type="project" value="TreeGrafter"/>
</dbReference>
<dbReference type="PANTHER" id="PTHR46353:SF5">
    <property type="entry name" value="ZINC FINGER PROTEIN 5"/>
    <property type="match status" value="1"/>
</dbReference>
<feature type="compositionally biased region" description="Basic and acidic residues" evidence="2">
    <location>
        <begin position="33"/>
        <end position="45"/>
    </location>
</feature>
<keyword evidence="1" id="KW-0863">Zinc-finger</keyword>
<dbReference type="GO" id="GO:0009736">
    <property type="term" value="P:cytokinin-activated signaling pathway"/>
    <property type="evidence" value="ECO:0007669"/>
    <property type="project" value="TreeGrafter"/>
</dbReference>
<dbReference type="Gene3D" id="3.30.160.60">
    <property type="entry name" value="Classic Zinc Finger"/>
    <property type="match status" value="1"/>
</dbReference>
<evidence type="ECO:0000256" key="1">
    <source>
        <dbReference type="PROSITE-ProRule" id="PRU00042"/>
    </source>
</evidence>
<dbReference type="InterPro" id="IPR044299">
    <property type="entry name" value="GIS3/ZFP5/ZFP6"/>
</dbReference>
<proteinExistence type="predicted"/>
<keyword evidence="5" id="KW-1185">Reference proteome</keyword>
<dbReference type="OrthoDB" id="906552at2759"/>
<dbReference type="GO" id="GO:0010090">
    <property type="term" value="P:trichome morphogenesis"/>
    <property type="evidence" value="ECO:0007669"/>
    <property type="project" value="InterPro"/>
</dbReference>
<dbReference type="GO" id="GO:0000976">
    <property type="term" value="F:transcription cis-regulatory region binding"/>
    <property type="evidence" value="ECO:0007669"/>
    <property type="project" value="TreeGrafter"/>
</dbReference>
<reference evidence="5" key="1">
    <citation type="journal article" date="2019" name="Curr. Biol.">
        <title>Genome Sequence of Striga asiatica Provides Insight into the Evolution of Plant Parasitism.</title>
        <authorList>
            <person name="Yoshida S."/>
            <person name="Kim S."/>
            <person name="Wafula E.K."/>
            <person name="Tanskanen J."/>
            <person name="Kim Y.M."/>
            <person name="Honaas L."/>
            <person name="Yang Z."/>
            <person name="Spallek T."/>
            <person name="Conn C.E."/>
            <person name="Ichihashi Y."/>
            <person name="Cheong K."/>
            <person name="Cui S."/>
            <person name="Der J.P."/>
            <person name="Gundlach H."/>
            <person name="Jiao Y."/>
            <person name="Hori C."/>
            <person name="Ishida J.K."/>
            <person name="Kasahara H."/>
            <person name="Kiba T."/>
            <person name="Kim M.S."/>
            <person name="Koo N."/>
            <person name="Laohavisit A."/>
            <person name="Lee Y.H."/>
            <person name="Lumba S."/>
            <person name="McCourt P."/>
            <person name="Mortimer J.C."/>
            <person name="Mutuku J.M."/>
            <person name="Nomura T."/>
            <person name="Sasaki-Sekimoto Y."/>
            <person name="Seto Y."/>
            <person name="Wang Y."/>
            <person name="Wakatake T."/>
            <person name="Sakakibara H."/>
            <person name="Demura T."/>
            <person name="Yamaguchi S."/>
            <person name="Yoneyama K."/>
            <person name="Manabe R.I."/>
            <person name="Nelson D.C."/>
            <person name="Schulman A.H."/>
            <person name="Timko M.P."/>
            <person name="dePamphilis C.W."/>
            <person name="Choi D."/>
            <person name="Shirasu K."/>
        </authorList>
    </citation>
    <scope>NUCLEOTIDE SEQUENCE [LARGE SCALE GENOMIC DNA]</scope>
    <source>
        <strain evidence="5">cv. UVA1</strain>
    </source>
</reference>
<name>A0A5A7PJ00_STRAF</name>
<accession>A0A5A7PJ00</accession>
<dbReference type="PROSITE" id="PS50157">
    <property type="entry name" value="ZINC_FINGER_C2H2_2"/>
    <property type="match status" value="1"/>
</dbReference>
<evidence type="ECO:0000313" key="5">
    <source>
        <dbReference type="Proteomes" id="UP000325081"/>
    </source>
</evidence>
<dbReference type="EMBL" id="BKCP01004583">
    <property type="protein sequence ID" value="GER32307.1"/>
    <property type="molecule type" value="Genomic_DNA"/>
</dbReference>
<gene>
    <name evidence="4" type="ORF">STAS_08366</name>
</gene>
<feature type="domain" description="C2H2-type" evidence="3">
    <location>
        <begin position="72"/>
        <end position="99"/>
    </location>
</feature>
<dbReference type="GO" id="GO:0005634">
    <property type="term" value="C:nucleus"/>
    <property type="evidence" value="ECO:0007669"/>
    <property type="project" value="TreeGrafter"/>
</dbReference>
<keyword evidence="1" id="KW-0862">Zinc</keyword>
<comment type="caution">
    <text evidence="4">The sequence shown here is derived from an EMBL/GenBank/DDBJ whole genome shotgun (WGS) entry which is preliminary data.</text>
</comment>
<dbReference type="InterPro" id="IPR013087">
    <property type="entry name" value="Znf_C2H2_type"/>
</dbReference>
<dbReference type="InterPro" id="IPR036236">
    <property type="entry name" value="Znf_C2H2_sf"/>
</dbReference>
<dbReference type="GO" id="GO:0008270">
    <property type="term" value="F:zinc ion binding"/>
    <property type="evidence" value="ECO:0007669"/>
    <property type="project" value="UniProtKB-KW"/>
</dbReference>
<evidence type="ECO:0000313" key="4">
    <source>
        <dbReference type="EMBL" id="GER32307.1"/>
    </source>
</evidence>
<feature type="region of interest" description="Disordered" evidence="2">
    <location>
        <begin position="33"/>
        <end position="63"/>
    </location>
</feature>
<evidence type="ECO:0000259" key="3">
    <source>
        <dbReference type="PROSITE" id="PS50157"/>
    </source>
</evidence>
<protein>
    <submittedName>
        <fullName evidence="4">Zinc finger protein</fullName>
    </submittedName>
</protein>
<dbReference type="GO" id="GO:0009740">
    <property type="term" value="P:gibberellic acid mediated signaling pathway"/>
    <property type="evidence" value="ECO:0007669"/>
    <property type="project" value="TreeGrafter"/>
</dbReference>
<feature type="compositionally biased region" description="Polar residues" evidence="2">
    <location>
        <begin position="46"/>
        <end position="63"/>
    </location>
</feature>